<feature type="transmembrane region" description="Helical" evidence="6">
    <location>
        <begin position="56"/>
        <end position="75"/>
    </location>
</feature>
<proteinExistence type="predicted"/>
<dbReference type="GO" id="GO:0005886">
    <property type="term" value="C:plasma membrane"/>
    <property type="evidence" value="ECO:0007669"/>
    <property type="project" value="UniProtKB-SubCell"/>
</dbReference>
<protein>
    <recommendedName>
        <fullName evidence="9">Cytochrome C oxidase subunit IV</fullName>
    </recommendedName>
</protein>
<dbReference type="InterPro" id="IPR011743">
    <property type="entry name" value="Caa3_sub_IV"/>
</dbReference>
<dbReference type="EMBL" id="CP036279">
    <property type="protein sequence ID" value="QDU63093.1"/>
    <property type="molecule type" value="Genomic_DNA"/>
</dbReference>
<dbReference type="Proteomes" id="UP000317093">
    <property type="component" value="Chromosome"/>
</dbReference>
<keyword evidence="8" id="KW-1185">Reference proteome</keyword>
<keyword evidence="2" id="KW-1003">Cell membrane</keyword>
<evidence type="ECO:0000256" key="3">
    <source>
        <dbReference type="ARBA" id="ARBA00022692"/>
    </source>
</evidence>
<feature type="transmembrane region" description="Helical" evidence="6">
    <location>
        <begin position="81"/>
        <end position="101"/>
    </location>
</feature>
<dbReference type="InterPro" id="IPR005171">
    <property type="entry name" value="Cyt_c_oxidase_su4_prok"/>
</dbReference>
<evidence type="ECO:0000256" key="2">
    <source>
        <dbReference type="ARBA" id="ARBA00022475"/>
    </source>
</evidence>
<reference evidence="7 8" key="1">
    <citation type="submission" date="2019-02" db="EMBL/GenBank/DDBJ databases">
        <title>Deep-cultivation of Planctomycetes and their phenomic and genomic characterization uncovers novel biology.</title>
        <authorList>
            <person name="Wiegand S."/>
            <person name="Jogler M."/>
            <person name="Boedeker C."/>
            <person name="Pinto D."/>
            <person name="Vollmers J."/>
            <person name="Rivas-Marin E."/>
            <person name="Kohn T."/>
            <person name="Peeters S.H."/>
            <person name="Heuer A."/>
            <person name="Rast P."/>
            <person name="Oberbeckmann S."/>
            <person name="Bunk B."/>
            <person name="Jeske O."/>
            <person name="Meyerdierks A."/>
            <person name="Storesund J.E."/>
            <person name="Kallscheuer N."/>
            <person name="Luecker S."/>
            <person name="Lage O.M."/>
            <person name="Pohl T."/>
            <person name="Merkel B.J."/>
            <person name="Hornburger P."/>
            <person name="Mueller R.-W."/>
            <person name="Bruemmer F."/>
            <person name="Labrenz M."/>
            <person name="Spormann A.M."/>
            <person name="Op den Camp H."/>
            <person name="Overmann J."/>
            <person name="Amann R."/>
            <person name="Jetten M.S.M."/>
            <person name="Mascher T."/>
            <person name="Medema M.H."/>
            <person name="Devos D.P."/>
            <person name="Kaster A.-K."/>
            <person name="Ovreas L."/>
            <person name="Rohde M."/>
            <person name="Galperin M.Y."/>
            <person name="Jogler C."/>
        </authorList>
    </citation>
    <scope>NUCLEOTIDE SEQUENCE [LARGE SCALE GENOMIC DNA]</scope>
    <source>
        <strain evidence="7 8">Pan216</strain>
    </source>
</reference>
<evidence type="ECO:0000313" key="8">
    <source>
        <dbReference type="Proteomes" id="UP000317093"/>
    </source>
</evidence>
<evidence type="ECO:0000313" key="7">
    <source>
        <dbReference type="EMBL" id="QDU63093.1"/>
    </source>
</evidence>
<dbReference type="KEGG" id="knv:Pan216_39680"/>
<dbReference type="Pfam" id="PF03626">
    <property type="entry name" value="COX4_pro"/>
    <property type="match status" value="1"/>
</dbReference>
<feature type="transmembrane region" description="Helical" evidence="6">
    <location>
        <begin position="27"/>
        <end position="44"/>
    </location>
</feature>
<sequence length="123" mass="13745">MSDEQTVAEVAEAHHAGAGEHFSVWEVFGYLCILTLASFVTLFMEGSWGPVTNMLFVLLVAVCKAALVLGFFMHLRYEGMWRWFVTLPASALAIILVFALLPDIAYQINTQIAWPYSLMTVVK</sequence>
<keyword evidence="4 6" id="KW-1133">Transmembrane helix</keyword>
<evidence type="ECO:0000256" key="5">
    <source>
        <dbReference type="ARBA" id="ARBA00023136"/>
    </source>
</evidence>
<comment type="subcellular location">
    <subcellularLocation>
        <location evidence="1">Cell membrane</location>
        <topology evidence="1">Multi-pass membrane protein</topology>
    </subcellularLocation>
</comment>
<accession>A0A518B813</accession>
<evidence type="ECO:0000256" key="6">
    <source>
        <dbReference type="SAM" id="Phobius"/>
    </source>
</evidence>
<dbReference type="RefSeq" id="WP_145260299.1">
    <property type="nucleotide sequence ID" value="NZ_CP036279.1"/>
</dbReference>
<dbReference type="NCBIfam" id="TIGR02229">
    <property type="entry name" value="caa3_sub_IV"/>
    <property type="match status" value="1"/>
</dbReference>
<keyword evidence="5 6" id="KW-0472">Membrane</keyword>
<dbReference type="AlphaFoldDB" id="A0A518B813"/>
<name>A0A518B813_9BACT</name>
<evidence type="ECO:0008006" key="9">
    <source>
        <dbReference type="Google" id="ProtNLM"/>
    </source>
</evidence>
<evidence type="ECO:0000256" key="1">
    <source>
        <dbReference type="ARBA" id="ARBA00004651"/>
    </source>
</evidence>
<gene>
    <name evidence="7" type="ORF">Pan216_39680</name>
</gene>
<dbReference type="OrthoDB" id="288216at2"/>
<organism evidence="7 8">
    <name type="scientific">Kolteria novifilia</name>
    <dbReference type="NCBI Taxonomy" id="2527975"/>
    <lineage>
        <taxon>Bacteria</taxon>
        <taxon>Pseudomonadati</taxon>
        <taxon>Planctomycetota</taxon>
        <taxon>Planctomycetia</taxon>
        <taxon>Kolteriales</taxon>
        <taxon>Kolteriaceae</taxon>
        <taxon>Kolteria</taxon>
    </lineage>
</organism>
<evidence type="ECO:0000256" key="4">
    <source>
        <dbReference type="ARBA" id="ARBA00022989"/>
    </source>
</evidence>
<keyword evidence="3 6" id="KW-0812">Transmembrane</keyword>